<dbReference type="InterPro" id="IPR036291">
    <property type="entry name" value="NAD(P)-bd_dom_sf"/>
</dbReference>
<keyword evidence="2" id="KW-0285">Flavoprotein</keyword>
<dbReference type="Pfam" id="PF07992">
    <property type="entry name" value="Pyr_redox_2"/>
    <property type="match status" value="1"/>
</dbReference>
<gene>
    <name evidence="6" type="ORF">RM649_02740</name>
</gene>
<sequence>MTSRGVVVIGASAAGVAAVEGLRRLGYGDRIVLVGDEPHLPYDRPPLSKQLLSGEWDRDKVQLRTAAAYEELDVELRLGTAAGSLDVAGHRVGLADGTVLGYDHVVVATGVRARTLPGTEGIEGVHVLRTLDDALALTAELAARPRLVIVGGGFIGAEAAAVASGLGCAVVMVTDQRVPLADAVGADIGGMLTEAHRGHDVRMETEALVEAVVSDGSRATGVKLADGRILRADAVLIGIGARPNVEWLKGSGLAVGNGVLCDATLCAAPDRLGGGRCGFLA</sequence>
<evidence type="ECO:0000256" key="4">
    <source>
        <dbReference type="ARBA" id="ARBA00023002"/>
    </source>
</evidence>
<dbReference type="SUPFAM" id="SSF51905">
    <property type="entry name" value="FAD/NAD(P)-binding domain"/>
    <property type="match status" value="1"/>
</dbReference>
<keyword evidence="7" id="KW-1185">Reference proteome</keyword>
<dbReference type="Proteomes" id="UP001183777">
    <property type="component" value="Unassembled WGS sequence"/>
</dbReference>
<evidence type="ECO:0000256" key="2">
    <source>
        <dbReference type="ARBA" id="ARBA00022630"/>
    </source>
</evidence>
<dbReference type="SUPFAM" id="SSF51735">
    <property type="entry name" value="NAD(P)-binding Rossmann-fold domains"/>
    <property type="match status" value="1"/>
</dbReference>
<feature type="domain" description="FAD/NAD(P)-binding" evidence="5">
    <location>
        <begin position="6"/>
        <end position="266"/>
    </location>
</feature>
<comment type="cofactor">
    <cofactor evidence="1">
        <name>FAD</name>
        <dbReference type="ChEBI" id="CHEBI:57692"/>
    </cofactor>
</comment>
<evidence type="ECO:0000259" key="5">
    <source>
        <dbReference type="Pfam" id="PF07992"/>
    </source>
</evidence>
<name>A0ABU2RCG9_9ACTN</name>
<evidence type="ECO:0000256" key="3">
    <source>
        <dbReference type="ARBA" id="ARBA00022827"/>
    </source>
</evidence>
<dbReference type="InterPro" id="IPR050446">
    <property type="entry name" value="FAD-oxidoreductase/Apoptosis"/>
</dbReference>
<dbReference type="PANTHER" id="PTHR43557:SF2">
    <property type="entry name" value="RIESKE DOMAIN-CONTAINING PROTEIN-RELATED"/>
    <property type="match status" value="1"/>
</dbReference>
<protein>
    <submittedName>
        <fullName evidence="6">NAD(P)/FAD-dependent oxidoreductase</fullName>
    </submittedName>
</protein>
<accession>A0ABU2RCG9</accession>
<keyword evidence="3" id="KW-0274">FAD</keyword>
<dbReference type="Gene3D" id="3.50.50.60">
    <property type="entry name" value="FAD/NAD(P)-binding domain"/>
    <property type="match status" value="2"/>
</dbReference>
<evidence type="ECO:0000313" key="7">
    <source>
        <dbReference type="Proteomes" id="UP001183777"/>
    </source>
</evidence>
<comment type="caution">
    <text evidence="6">The sequence shown here is derived from an EMBL/GenBank/DDBJ whole genome shotgun (WGS) entry which is preliminary data.</text>
</comment>
<dbReference type="InterPro" id="IPR036188">
    <property type="entry name" value="FAD/NAD-bd_sf"/>
</dbReference>
<reference evidence="7" key="1">
    <citation type="submission" date="2023-07" db="EMBL/GenBank/DDBJ databases">
        <title>30 novel species of actinomycetes from the DSMZ collection.</title>
        <authorList>
            <person name="Nouioui I."/>
        </authorList>
    </citation>
    <scope>NUCLEOTIDE SEQUENCE [LARGE SCALE GENOMIC DNA]</scope>
    <source>
        <strain evidence="7">DSM 41770</strain>
    </source>
</reference>
<dbReference type="EMBL" id="JAVREX010000001">
    <property type="protein sequence ID" value="MDT0426566.1"/>
    <property type="molecule type" value="Genomic_DNA"/>
</dbReference>
<keyword evidence="4" id="KW-0560">Oxidoreductase</keyword>
<organism evidence="6 7">
    <name type="scientific">Streptomyces salyersiae</name>
    <dbReference type="NCBI Taxonomy" id="3075530"/>
    <lineage>
        <taxon>Bacteria</taxon>
        <taxon>Bacillati</taxon>
        <taxon>Actinomycetota</taxon>
        <taxon>Actinomycetes</taxon>
        <taxon>Kitasatosporales</taxon>
        <taxon>Streptomycetaceae</taxon>
        <taxon>Streptomyces</taxon>
    </lineage>
</organism>
<evidence type="ECO:0000256" key="1">
    <source>
        <dbReference type="ARBA" id="ARBA00001974"/>
    </source>
</evidence>
<dbReference type="PRINTS" id="PR00368">
    <property type="entry name" value="FADPNR"/>
</dbReference>
<proteinExistence type="predicted"/>
<dbReference type="InterPro" id="IPR023753">
    <property type="entry name" value="FAD/NAD-binding_dom"/>
</dbReference>
<evidence type="ECO:0000313" key="6">
    <source>
        <dbReference type="EMBL" id="MDT0426566.1"/>
    </source>
</evidence>
<dbReference type="PANTHER" id="PTHR43557">
    <property type="entry name" value="APOPTOSIS-INDUCING FACTOR 1"/>
    <property type="match status" value="1"/>
</dbReference>
<dbReference type="RefSeq" id="WP_311654704.1">
    <property type="nucleotide sequence ID" value="NZ_JAVREX010000001.1"/>
</dbReference>
<dbReference type="PRINTS" id="PR00411">
    <property type="entry name" value="PNDRDTASEI"/>
</dbReference>